<comment type="caution">
    <text evidence="1">The sequence shown here is derived from an EMBL/GenBank/DDBJ whole genome shotgun (WGS) entry which is preliminary data.</text>
</comment>
<evidence type="ECO:0000313" key="1">
    <source>
        <dbReference type="EMBL" id="KAA5411961.1"/>
    </source>
</evidence>
<reference evidence="1 2" key="1">
    <citation type="journal article" date="2019" name="Nat. Med.">
        <title>A library of human gut bacterial isolates paired with longitudinal multiomics data enables mechanistic microbiome research.</title>
        <authorList>
            <person name="Poyet M."/>
            <person name="Groussin M."/>
            <person name="Gibbons S.M."/>
            <person name="Avila-Pacheco J."/>
            <person name="Jiang X."/>
            <person name="Kearney S.M."/>
            <person name="Perrotta A.R."/>
            <person name="Berdy B."/>
            <person name="Zhao S."/>
            <person name="Lieberman T.D."/>
            <person name="Swanson P.K."/>
            <person name="Smith M."/>
            <person name="Roesemann S."/>
            <person name="Alexander J.E."/>
            <person name="Rich S.A."/>
            <person name="Livny J."/>
            <person name="Vlamakis H."/>
            <person name="Clish C."/>
            <person name="Bullock K."/>
            <person name="Deik A."/>
            <person name="Scott J."/>
            <person name="Pierce K.A."/>
            <person name="Xavier R.J."/>
            <person name="Alm E.J."/>
        </authorList>
    </citation>
    <scope>NUCLEOTIDE SEQUENCE [LARGE SCALE GENOMIC DNA]</scope>
    <source>
        <strain evidence="1 2">BIOML-A6</strain>
    </source>
</reference>
<accession>A0A642PN32</accession>
<dbReference type="Proteomes" id="UP000448877">
    <property type="component" value="Unassembled WGS sequence"/>
</dbReference>
<dbReference type="EMBL" id="VVYV01000088">
    <property type="protein sequence ID" value="KAA5411961.1"/>
    <property type="molecule type" value="Genomic_DNA"/>
</dbReference>
<dbReference type="AlphaFoldDB" id="A0A642PN32"/>
<proteinExistence type="predicted"/>
<organism evidence="1 2">
    <name type="scientific">Bacteroides cellulosilyticus</name>
    <dbReference type="NCBI Taxonomy" id="246787"/>
    <lineage>
        <taxon>Bacteria</taxon>
        <taxon>Pseudomonadati</taxon>
        <taxon>Bacteroidota</taxon>
        <taxon>Bacteroidia</taxon>
        <taxon>Bacteroidales</taxon>
        <taxon>Bacteroidaceae</taxon>
        <taxon>Bacteroides</taxon>
    </lineage>
</organism>
<gene>
    <name evidence="1" type="ORF">F2Y81_27540</name>
</gene>
<sequence length="277" mass="31958">MNLENISKQQLFREITELMQPLYFPVPYEENNIQKLAQQEYKLFCKVISARYGFDNDKYILAHNGHSLFDIVHDDVICELRSRMRRDSYLLQSETIRWHLVALVRQAVVRAGGCLGTCYKNVGIHHMEYSSADMYEDVPAVVFQSGMVCTAGGYESAMLYDIYLTSDDILMCTLDDKYSSEYDIPFNTLLLESMLDIVHWLRFHSFLPDTDEPEWVCEECGSSEVETLAWVNPNEDNSFVDFLGTDDRGNNWCHHCEEHTGLALFADYDSNQSSLGD</sequence>
<protein>
    <submittedName>
        <fullName evidence="1">Uncharacterized protein</fullName>
    </submittedName>
</protein>
<evidence type="ECO:0000313" key="2">
    <source>
        <dbReference type="Proteomes" id="UP000448877"/>
    </source>
</evidence>
<name>A0A642PN32_9BACE</name>
<dbReference type="RefSeq" id="WP_149920691.1">
    <property type="nucleotide sequence ID" value="NZ_VVYV01000088.1"/>
</dbReference>